<dbReference type="PROSITE" id="PS50106">
    <property type="entry name" value="PDZ"/>
    <property type="match status" value="1"/>
</dbReference>
<dbReference type="EMBL" id="CACVKT020005443">
    <property type="protein sequence ID" value="CAC5395208.1"/>
    <property type="molecule type" value="Genomic_DNA"/>
</dbReference>
<dbReference type="Proteomes" id="UP000507470">
    <property type="component" value="Unassembled WGS sequence"/>
</dbReference>
<dbReference type="Pfam" id="PF00615">
    <property type="entry name" value="RGS"/>
    <property type="match status" value="1"/>
</dbReference>
<dbReference type="InterPro" id="IPR029071">
    <property type="entry name" value="Ubiquitin-like_domsf"/>
</dbReference>
<feature type="region of interest" description="Disordered" evidence="5">
    <location>
        <begin position="1099"/>
        <end position="1190"/>
    </location>
</feature>
<feature type="region of interest" description="Disordered" evidence="5">
    <location>
        <begin position="498"/>
        <end position="623"/>
    </location>
</feature>
<dbReference type="Gene3D" id="3.10.20.90">
    <property type="entry name" value="Phosphatidylinositol 3-kinase Catalytic Subunit, Chain A, domain 1"/>
    <property type="match status" value="2"/>
</dbReference>
<feature type="compositionally biased region" description="Basic and acidic residues" evidence="5">
    <location>
        <begin position="146"/>
        <end position="166"/>
    </location>
</feature>
<dbReference type="InterPro" id="IPR003116">
    <property type="entry name" value="RBD_dom"/>
</dbReference>
<feature type="compositionally biased region" description="Basic and acidic residues" evidence="5">
    <location>
        <begin position="779"/>
        <end position="788"/>
    </location>
</feature>
<dbReference type="SUPFAM" id="SSF50729">
    <property type="entry name" value="PH domain-like"/>
    <property type="match status" value="1"/>
</dbReference>
<dbReference type="PANTHER" id="PTHR45945:SF3">
    <property type="entry name" value="REGULATOR OF G-PROTEIN SIGNALING LOCO"/>
    <property type="match status" value="1"/>
</dbReference>
<dbReference type="PROSITE" id="PS01179">
    <property type="entry name" value="PID"/>
    <property type="match status" value="1"/>
</dbReference>
<name>A0A6J8CFB6_MYTCO</name>
<dbReference type="GO" id="GO:0005096">
    <property type="term" value="F:GTPase activator activity"/>
    <property type="evidence" value="ECO:0007669"/>
    <property type="project" value="UniProtKB-KW"/>
</dbReference>
<evidence type="ECO:0000256" key="1">
    <source>
        <dbReference type="ARBA" id="ARBA00004496"/>
    </source>
</evidence>
<dbReference type="SUPFAM" id="SSF54236">
    <property type="entry name" value="Ubiquitin-like"/>
    <property type="match status" value="2"/>
</dbReference>
<dbReference type="CDD" id="cd13162">
    <property type="entry name" value="PTB_RGS12"/>
    <property type="match status" value="1"/>
</dbReference>
<feature type="domain" description="RBD" evidence="9">
    <location>
        <begin position="1211"/>
        <end position="1281"/>
    </location>
</feature>
<dbReference type="InterPro" id="IPR024066">
    <property type="entry name" value="RGS_subdom1/3"/>
</dbReference>
<dbReference type="InterPro" id="IPR006020">
    <property type="entry name" value="PTB/PI_dom"/>
</dbReference>
<evidence type="ECO:0000256" key="2">
    <source>
        <dbReference type="ARBA" id="ARBA00022468"/>
    </source>
</evidence>
<proteinExistence type="predicted"/>
<dbReference type="SMART" id="SM00455">
    <property type="entry name" value="RBD"/>
    <property type="match status" value="2"/>
</dbReference>
<dbReference type="InterPro" id="IPR044926">
    <property type="entry name" value="RGS_subdomain_2"/>
</dbReference>
<dbReference type="InterPro" id="IPR016137">
    <property type="entry name" value="RGS"/>
</dbReference>
<evidence type="ECO:0000256" key="4">
    <source>
        <dbReference type="ARBA" id="ARBA00022737"/>
    </source>
</evidence>
<dbReference type="GO" id="GO:0005737">
    <property type="term" value="C:cytoplasm"/>
    <property type="evidence" value="ECO:0007669"/>
    <property type="project" value="UniProtKB-SubCell"/>
</dbReference>
<dbReference type="FunFam" id="1.10.167.10:FF:000001">
    <property type="entry name" value="Putative regulator of g-protein signaling 12"/>
    <property type="match status" value="1"/>
</dbReference>
<dbReference type="GO" id="GO:0008277">
    <property type="term" value="P:regulation of G protein-coupled receptor signaling pathway"/>
    <property type="evidence" value="ECO:0007669"/>
    <property type="project" value="TreeGrafter"/>
</dbReference>
<dbReference type="CDD" id="cd01817">
    <property type="entry name" value="RBD1_RGS12_like"/>
    <property type="match status" value="1"/>
</dbReference>
<dbReference type="GO" id="GO:0005634">
    <property type="term" value="C:nucleus"/>
    <property type="evidence" value="ECO:0007669"/>
    <property type="project" value="TreeGrafter"/>
</dbReference>
<feature type="domain" description="RBD" evidence="9">
    <location>
        <begin position="1282"/>
        <end position="1352"/>
    </location>
</feature>
<dbReference type="SMART" id="SM00228">
    <property type="entry name" value="PDZ"/>
    <property type="match status" value="1"/>
</dbReference>
<evidence type="ECO:0000313" key="11">
    <source>
        <dbReference type="Proteomes" id="UP000507470"/>
    </source>
</evidence>
<feature type="region of interest" description="Disordered" evidence="5">
    <location>
        <begin position="763"/>
        <end position="817"/>
    </location>
</feature>
<dbReference type="CDD" id="cd17067">
    <property type="entry name" value="RBD2_RGS12_like"/>
    <property type="match status" value="1"/>
</dbReference>
<dbReference type="InterPro" id="IPR003109">
    <property type="entry name" value="GoLoco_motif"/>
</dbReference>
<dbReference type="InterPro" id="IPR036305">
    <property type="entry name" value="RGS_sf"/>
</dbReference>
<dbReference type="Pfam" id="PF02196">
    <property type="entry name" value="RBD"/>
    <property type="match status" value="1"/>
</dbReference>
<dbReference type="SUPFAM" id="SSF50156">
    <property type="entry name" value="PDZ domain-like"/>
    <property type="match status" value="1"/>
</dbReference>
<dbReference type="SMART" id="SM00462">
    <property type="entry name" value="PTB"/>
    <property type="match status" value="1"/>
</dbReference>
<dbReference type="Gene3D" id="1.10.167.10">
    <property type="entry name" value="Regulator of G-protein Signalling 4, domain 2"/>
    <property type="match status" value="1"/>
</dbReference>
<feature type="compositionally biased region" description="Polar residues" evidence="5">
    <location>
        <begin position="661"/>
        <end position="678"/>
    </location>
</feature>
<feature type="region of interest" description="Disordered" evidence="5">
    <location>
        <begin position="1"/>
        <end position="25"/>
    </location>
</feature>
<dbReference type="CDD" id="cd06710">
    <property type="entry name" value="PDZ_RGS12-like"/>
    <property type="match status" value="1"/>
</dbReference>
<keyword evidence="2" id="KW-0343">GTPase activation</keyword>
<feature type="compositionally biased region" description="Polar residues" evidence="5">
    <location>
        <begin position="543"/>
        <end position="576"/>
    </location>
</feature>
<feature type="compositionally biased region" description="Polar residues" evidence="5">
    <location>
        <begin position="614"/>
        <end position="623"/>
    </location>
</feature>
<evidence type="ECO:0000313" key="10">
    <source>
        <dbReference type="EMBL" id="CAC5395208.1"/>
    </source>
</evidence>
<feature type="region of interest" description="Disordered" evidence="5">
    <location>
        <begin position="638"/>
        <end position="732"/>
    </location>
</feature>
<feature type="domain" description="PDZ" evidence="7">
    <location>
        <begin position="28"/>
        <end position="105"/>
    </location>
</feature>
<evidence type="ECO:0000256" key="3">
    <source>
        <dbReference type="ARBA" id="ARBA00022490"/>
    </source>
</evidence>
<evidence type="ECO:0000259" key="7">
    <source>
        <dbReference type="PROSITE" id="PS50106"/>
    </source>
</evidence>
<dbReference type="PROSITE" id="PS50132">
    <property type="entry name" value="RGS"/>
    <property type="match status" value="1"/>
</dbReference>
<feature type="region of interest" description="Disordered" evidence="5">
    <location>
        <begin position="207"/>
        <end position="228"/>
    </location>
</feature>
<feature type="compositionally biased region" description="Polar residues" evidence="5">
    <location>
        <begin position="686"/>
        <end position="696"/>
    </location>
</feature>
<feature type="compositionally biased region" description="Low complexity" evidence="5">
    <location>
        <begin position="645"/>
        <end position="660"/>
    </location>
</feature>
<feature type="domain" description="PID" evidence="6">
    <location>
        <begin position="318"/>
        <end position="429"/>
    </location>
</feature>
<dbReference type="InterPro" id="IPR001478">
    <property type="entry name" value="PDZ"/>
</dbReference>
<keyword evidence="4" id="KW-0677">Repeat</keyword>
<feature type="region of interest" description="Disordered" evidence="5">
    <location>
        <begin position="146"/>
        <end position="171"/>
    </location>
</feature>
<dbReference type="Gene3D" id="1.10.196.10">
    <property type="match status" value="1"/>
</dbReference>
<dbReference type="Gene3D" id="2.30.29.30">
    <property type="entry name" value="Pleckstrin-homology domain (PH domain)/Phosphotyrosine-binding domain (PTB)"/>
    <property type="match status" value="1"/>
</dbReference>
<feature type="region of interest" description="Disordered" evidence="5">
    <location>
        <begin position="1437"/>
        <end position="1465"/>
    </location>
</feature>
<feature type="compositionally biased region" description="Basic and acidic residues" evidence="5">
    <location>
        <begin position="1144"/>
        <end position="1172"/>
    </location>
</feature>
<feature type="compositionally biased region" description="Basic residues" evidence="5">
    <location>
        <begin position="14"/>
        <end position="24"/>
    </location>
</feature>
<feature type="compositionally biased region" description="Basic and acidic residues" evidence="5">
    <location>
        <begin position="1104"/>
        <end position="1122"/>
    </location>
</feature>
<dbReference type="InterPro" id="IPR046995">
    <property type="entry name" value="RGS10/12/14-like"/>
</dbReference>
<dbReference type="SUPFAM" id="SSF48097">
    <property type="entry name" value="Regulator of G-protein signaling, RGS"/>
    <property type="match status" value="1"/>
</dbReference>
<dbReference type="GO" id="GO:0005886">
    <property type="term" value="C:plasma membrane"/>
    <property type="evidence" value="ECO:0007669"/>
    <property type="project" value="TreeGrafter"/>
</dbReference>
<comment type="subcellular location">
    <subcellularLocation>
        <location evidence="1">Cytoplasm</location>
    </subcellularLocation>
</comment>
<evidence type="ECO:0000259" key="8">
    <source>
        <dbReference type="PROSITE" id="PS50132"/>
    </source>
</evidence>
<protein>
    <submittedName>
        <fullName evidence="10">RGS</fullName>
    </submittedName>
</protein>
<reference evidence="10 11" key="1">
    <citation type="submission" date="2020-06" db="EMBL/GenBank/DDBJ databases">
        <authorList>
            <person name="Li R."/>
            <person name="Bekaert M."/>
        </authorList>
    </citation>
    <scope>NUCLEOTIDE SEQUENCE [LARGE SCALE GENOMIC DNA]</scope>
    <source>
        <strain evidence="11">wild</strain>
    </source>
</reference>
<dbReference type="Gene3D" id="2.30.42.10">
    <property type="match status" value="1"/>
</dbReference>
<evidence type="ECO:0000256" key="5">
    <source>
        <dbReference type="SAM" id="MobiDB-lite"/>
    </source>
</evidence>
<dbReference type="InterPro" id="IPR011993">
    <property type="entry name" value="PH-like_dom_sf"/>
</dbReference>
<gene>
    <name evidence="10" type="ORF">MCOR_29895</name>
</gene>
<sequence length="1757" mass="197986">MYPQQSQQGSSGGHPKRRKKRPIHGLRVVEVTRSKSGYGFTISGQHPCVLSNIVKDSPAEDAGLKAGNYLVAVNNLNIAKAPHDDVVRMVGTSTGTLILQVAESYNSSDSSDEEYHHRTKARYPNRIRQRHGSKHGERVLGECNQREKHNSQEHRHKETHFAKPADTKGAISRSRARLHTPVGAENTVTHSSKDLHQFAGPLPVERRSASQSRSLHVTPVMQRPQAKQAIVKSTTQSAHSSRQMAFMGSKNHYGSVDQNLNGITNAQKSYANNSISSLLKTSVANTSANNAFIVMDDDDGDDEESLLNQSFHETRVVVGYIGSLEMPSDADKPHIRIQSIRNAVRRLRVEQKIHTLVLMEVSADGVKLTNCMGTTVAHYPVDRIAFSGVTPDDKRFFGIVTLHCSNSDETGSEAGSQDESVSSGSCHVFMVDPEIKSHNIHAQKAKSFGITCTPTPDRHHCAEFPKSATPVILCISNLYKDRPGVSNDNELALSQAFTDPSRAPQRTNSNSSNSDSGLGFGKEEPGSERVLVVNMPPPPDPPSQNGWHTTINNSVHHCSPDNHTIPTPCRNVQKSVSMHGEASNRLNQSTLSEDWGRNKRKINPRAMADHGPKYSSTDGLERQNSAENLRASMRRLIQQRQRSGSTISSDQESNSSNISDFQRSFSQPDLQKSSTSAFNKHLPDQSYGSCPNNSKIDNGDVDDDRLSPRAFLPPPFSQLRSPSAPPTFHRDDSFDDIPAAETSGMCSLIERFEQDQAFRISSPVDVSRRFSEGTPKQQKQREKNRTSDDIQENWAKPQTRTRKLSRLQHPLSHSHEKSHFNIDHYKGVLQERLSVSIPNFETKPNRPCFILNPSRNSTMIIDKIGGTSKMYLDITLNGASFERQEQFERLYYKKSRQRRKSTDHVPIKKMKRSMQVNMSLLNYRRSRLSLVALDTETNHRLSTANSVNNITNNGDDDEHEDDIGRIAGWAVNFNKLLNDHGGLAVFTEFLKKEFSQENILFWRTCEQFKNIEDSDKRKGEAKEIFMKYMSQKATDPVNVEHVTVKQVEKQLDNPGTNTFEKPQQEIFKLMKQDCYPRFIKSELYKTYLMREMEGKPLNLPADEFEQKDKKEEKNKSKIESKEKRRRSLLPWRGRSNKQSIKAASDSDLKKMNEKKEKEKEKEKEKITKEKEVNNNTQQRKPSVPAGPGIDLSTMRKEATKVTNENDEQNFKFCRVIMPDGSTTVVCARPGQTIRTVLGKLCDKRSLSIAGVDVFLLGSDKPLDLSEDISTLGSKEVMIERRVLFRMDLPNRKSIGVKAKPNRTIRDVFKPILNKYGFKLDNIFVQLSGKPDVLDIDEQVSTIDNQRVVILQQDDIVVSGKTGSIRSTSWSPTMALKYPPDYHNSQKEYVSLNLITNSIFDDLMKGKSHQLAHNFDELGILDPDSKVKGLLKNNEDRPSLGLFGLRRKESASVKDPPPSKMKSKHKVTFNLQKNQTRTSQGDDDKFLELLSKAQRQRLDDQRGLDMNNSEIPEFLRNKSHHLSGRESAPPILSRDRSEYVQNNDKYSSHNRVSSSGRISSMSVEVVDISADDSEYLMSTDQSFSQDGIIPETSEAQEYFQSSDSINADFDDPCLAEKNLRDLGFDYSYNMYQAKAWGYSRYRPLSPNRQLIERNSAPLVSLDRTSINDDFDDTLTSSPADHRWRPQSVPPVLVSNKNGVLQQLSPLPYSNNTPTNTSAFCRTSNQKPSTFSTFTSTPKPDNKPVILDLANTEEDVTFV</sequence>
<accession>A0A6J8CFB6</accession>
<dbReference type="SMART" id="SM00315">
    <property type="entry name" value="RGS"/>
    <property type="match status" value="1"/>
</dbReference>
<dbReference type="PRINTS" id="PR01301">
    <property type="entry name" value="RGSPROTEIN"/>
</dbReference>
<dbReference type="Pfam" id="PF00640">
    <property type="entry name" value="PID"/>
    <property type="match status" value="1"/>
</dbReference>
<evidence type="ECO:0000259" key="9">
    <source>
        <dbReference type="PROSITE" id="PS50898"/>
    </source>
</evidence>
<dbReference type="GO" id="GO:0007165">
    <property type="term" value="P:signal transduction"/>
    <property type="evidence" value="ECO:0007669"/>
    <property type="project" value="InterPro"/>
</dbReference>
<dbReference type="Pfam" id="PF00595">
    <property type="entry name" value="PDZ"/>
    <property type="match status" value="1"/>
</dbReference>
<dbReference type="PANTHER" id="PTHR45945">
    <property type="entry name" value="REGULATOR OF G-PROTEIN SIGNALING LOCO"/>
    <property type="match status" value="1"/>
</dbReference>
<dbReference type="PROSITE" id="PS50877">
    <property type="entry name" value="GOLOCO"/>
    <property type="match status" value="1"/>
</dbReference>
<keyword evidence="11" id="KW-1185">Reference proteome</keyword>
<feature type="domain" description="RGS" evidence="8">
    <location>
        <begin position="972"/>
        <end position="1088"/>
    </location>
</feature>
<dbReference type="InterPro" id="IPR036034">
    <property type="entry name" value="PDZ_sf"/>
</dbReference>
<organism evidence="10 11">
    <name type="scientific">Mytilus coruscus</name>
    <name type="common">Sea mussel</name>
    <dbReference type="NCBI Taxonomy" id="42192"/>
    <lineage>
        <taxon>Eukaryota</taxon>
        <taxon>Metazoa</taxon>
        <taxon>Spiralia</taxon>
        <taxon>Lophotrochozoa</taxon>
        <taxon>Mollusca</taxon>
        <taxon>Bivalvia</taxon>
        <taxon>Autobranchia</taxon>
        <taxon>Pteriomorphia</taxon>
        <taxon>Mytilida</taxon>
        <taxon>Mytiloidea</taxon>
        <taxon>Mytilidae</taxon>
        <taxon>Mytilinae</taxon>
        <taxon>Mytilus</taxon>
    </lineage>
</organism>
<dbReference type="OrthoDB" id="196547at2759"/>
<keyword evidence="3" id="KW-0963">Cytoplasm</keyword>
<evidence type="ECO:0000259" key="6">
    <source>
        <dbReference type="PROSITE" id="PS01179"/>
    </source>
</evidence>
<dbReference type="PROSITE" id="PS50898">
    <property type="entry name" value="RBD"/>
    <property type="match status" value="2"/>
</dbReference>